<protein>
    <submittedName>
        <fullName evidence="2">Uncharacterized protein</fullName>
    </submittedName>
</protein>
<name>A0A9W6HMV1_9MICO</name>
<dbReference type="EMBL" id="BSER01000009">
    <property type="protein sequence ID" value="GLJ96200.1"/>
    <property type="molecule type" value="Genomic_DNA"/>
</dbReference>
<dbReference type="AlphaFoldDB" id="A0A9W6HMV1"/>
<evidence type="ECO:0000313" key="3">
    <source>
        <dbReference type="Proteomes" id="UP001142291"/>
    </source>
</evidence>
<gene>
    <name evidence="2" type="ORF">GCM10017591_22630</name>
</gene>
<keyword evidence="3" id="KW-1185">Reference proteome</keyword>
<accession>A0A9W6HMV1</accession>
<reference evidence="2" key="2">
    <citation type="submission" date="2023-01" db="EMBL/GenBank/DDBJ databases">
        <authorList>
            <person name="Sun Q."/>
            <person name="Evtushenko L."/>
        </authorList>
    </citation>
    <scope>NUCLEOTIDE SEQUENCE</scope>
    <source>
        <strain evidence="2">VKM Ac-1940</strain>
    </source>
</reference>
<reference evidence="2" key="1">
    <citation type="journal article" date="2014" name="Int. J. Syst. Evol. Microbiol.">
        <title>Complete genome sequence of Corynebacterium casei LMG S-19264T (=DSM 44701T), isolated from a smear-ripened cheese.</title>
        <authorList>
            <consortium name="US DOE Joint Genome Institute (JGI-PGF)"/>
            <person name="Walter F."/>
            <person name="Albersmeier A."/>
            <person name="Kalinowski J."/>
            <person name="Ruckert C."/>
        </authorList>
    </citation>
    <scope>NUCLEOTIDE SEQUENCE</scope>
    <source>
        <strain evidence="2">VKM Ac-1940</strain>
    </source>
</reference>
<evidence type="ECO:0000313" key="2">
    <source>
        <dbReference type="EMBL" id="GLJ96200.1"/>
    </source>
</evidence>
<feature type="compositionally biased region" description="Low complexity" evidence="1">
    <location>
        <begin position="75"/>
        <end position="84"/>
    </location>
</feature>
<feature type="compositionally biased region" description="Low complexity" evidence="1">
    <location>
        <begin position="31"/>
        <end position="40"/>
    </location>
</feature>
<organism evidence="2 3">
    <name type="scientific">Microbacterium dextranolyticum</name>
    <dbReference type="NCBI Taxonomy" id="36806"/>
    <lineage>
        <taxon>Bacteria</taxon>
        <taxon>Bacillati</taxon>
        <taxon>Actinomycetota</taxon>
        <taxon>Actinomycetes</taxon>
        <taxon>Micrococcales</taxon>
        <taxon>Microbacteriaceae</taxon>
        <taxon>Microbacterium</taxon>
    </lineage>
</organism>
<dbReference type="Proteomes" id="UP001142291">
    <property type="component" value="Unassembled WGS sequence"/>
</dbReference>
<comment type="caution">
    <text evidence="2">The sequence shown here is derived from an EMBL/GenBank/DDBJ whole genome shotgun (WGS) entry which is preliminary data.</text>
</comment>
<feature type="region of interest" description="Disordered" evidence="1">
    <location>
        <begin position="1"/>
        <end position="44"/>
    </location>
</feature>
<evidence type="ECO:0000256" key="1">
    <source>
        <dbReference type="SAM" id="MobiDB-lite"/>
    </source>
</evidence>
<feature type="compositionally biased region" description="Basic residues" evidence="1">
    <location>
        <begin position="1"/>
        <end position="15"/>
    </location>
</feature>
<proteinExistence type="predicted"/>
<feature type="region of interest" description="Disordered" evidence="1">
    <location>
        <begin position="70"/>
        <end position="91"/>
    </location>
</feature>
<sequence length="103" mass="11063">MPRATRTRMPQRTRRAAFVSSARRKSGTGTGLTSDLGQTGMLQSTGSCHPAGHLQAQLWTTRTILVPGEGRKHSASAAPATAPLPSRPRFRVETVTRIRGLDA</sequence>